<organism evidence="1 2">
    <name type="scientific">Glossina austeni</name>
    <name type="common">Savannah tsetse fly</name>
    <dbReference type="NCBI Taxonomy" id="7395"/>
    <lineage>
        <taxon>Eukaryota</taxon>
        <taxon>Metazoa</taxon>
        <taxon>Ecdysozoa</taxon>
        <taxon>Arthropoda</taxon>
        <taxon>Hexapoda</taxon>
        <taxon>Insecta</taxon>
        <taxon>Pterygota</taxon>
        <taxon>Neoptera</taxon>
        <taxon>Endopterygota</taxon>
        <taxon>Diptera</taxon>
        <taxon>Brachycera</taxon>
        <taxon>Muscomorpha</taxon>
        <taxon>Hippoboscoidea</taxon>
        <taxon>Glossinidae</taxon>
        <taxon>Glossina</taxon>
    </lineage>
</organism>
<proteinExistence type="predicted"/>
<protein>
    <submittedName>
        <fullName evidence="1">Uncharacterized protein</fullName>
    </submittedName>
</protein>
<dbReference type="VEuPathDB" id="VectorBase:GAUT026914"/>
<reference evidence="1" key="1">
    <citation type="submission" date="2020-05" db="UniProtKB">
        <authorList>
            <consortium name="EnsemblMetazoa"/>
        </authorList>
    </citation>
    <scope>IDENTIFICATION</scope>
    <source>
        <strain evidence="1">TTRI</strain>
    </source>
</reference>
<accession>A0A1A9V5T8</accession>
<sequence>MKFGTKSTQEINSMITVMTKTLVNSFYGWISSRADVVISGIGERDRISANLANNPRDLNRAKRSSLHIIVIIAKSRNQLSRFGNLTGRDEADNILLNSGQYCA</sequence>
<dbReference type="AlphaFoldDB" id="A0A1A9V5T8"/>
<evidence type="ECO:0000313" key="2">
    <source>
        <dbReference type="Proteomes" id="UP000078200"/>
    </source>
</evidence>
<keyword evidence="2" id="KW-1185">Reference proteome</keyword>
<dbReference type="EnsemblMetazoa" id="GAUT026914-RA">
    <property type="protein sequence ID" value="GAUT026914-PA"/>
    <property type="gene ID" value="GAUT026914"/>
</dbReference>
<name>A0A1A9V5T8_GLOAU</name>
<evidence type="ECO:0000313" key="1">
    <source>
        <dbReference type="EnsemblMetazoa" id="GAUT026914-PA"/>
    </source>
</evidence>
<dbReference type="Proteomes" id="UP000078200">
    <property type="component" value="Unassembled WGS sequence"/>
</dbReference>